<dbReference type="AlphaFoldDB" id="A0A0C3ASD2"/>
<feature type="transmembrane region" description="Helical" evidence="1">
    <location>
        <begin position="206"/>
        <end position="234"/>
    </location>
</feature>
<dbReference type="PANTHER" id="PTHR40465">
    <property type="entry name" value="CHROMOSOME 1, WHOLE GENOME SHOTGUN SEQUENCE"/>
    <property type="match status" value="1"/>
</dbReference>
<feature type="domain" description="DUF6534" evidence="2">
    <location>
        <begin position="178"/>
        <end position="249"/>
    </location>
</feature>
<evidence type="ECO:0000256" key="1">
    <source>
        <dbReference type="SAM" id="Phobius"/>
    </source>
</evidence>
<keyword evidence="1" id="KW-1133">Transmembrane helix</keyword>
<sequence length="250" mass="27909">MKGASIIKLTYLRLMSNNIQSDLGAIFLGDLAAAIFYGITCVQTFTYYQVFGRDHLALKLAVFFLWMLDTLQLAIITYNAYNFAVLGWGDTTALDLPIWTFWAQMIVTTISDFIIRFIYGSRIWRLSNKHLGLTAAITVSTLFVVGITFTLAIKSLIIGTNEYLDLNPYVLYLCLGSSAIADAIIASSLCVLLFRNRTHIRRTNSLLNTLMLYTICTGMLTGLYTIVLIVYAALPLRAVFAALFSLFGKI</sequence>
<accession>A0A0C3ASD2</accession>
<feature type="transmembrane region" description="Helical" evidence="1">
    <location>
        <begin position="169"/>
        <end position="194"/>
    </location>
</feature>
<dbReference type="InParanoid" id="A0A0C3ASD2"/>
<keyword evidence="4" id="KW-1185">Reference proteome</keyword>
<evidence type="ECO:0000259" key="2">
    <source>
        <dbReference type="Pfam" id="PF20152"/>
    </source>
</evidence>
<proteinExistence type="predicted"/>
<keyword evidence="1" id="KW-0472">Membrane</keyword>
<reference evidence="4" key="2">
    <citation type="submission" date="2015-01" db="EMBL/GenBank/DDBJ databases">
        <title>Evolutionary Origins and Diversification of the Mycorrhizal Mutualists.</title>
        <authorList>
            <consortium name="DOE Joint Genome Institute"/>
            <consortium name="Mycorrhizal Genomics Consortium"/>
            <person name="Kohler A."/>
            <person name="Kuo A."/>
            <person name="Nagy L.G."/>
            <person name="Floudas D."/>
            <person name="Copeland A."/>
            <person name="Barry K.W."/>
            <person name="Cichocki N."/>
            <person name="Veneault-Fourrey C."/>
            <person name="LaButti K."/>
            <person name="Lindquist E.A."/>
            <person name="Lipzen A."/>
            <person name="Lundell T."/>
            <person name="Morin E."/>
            <person name="Murat C."/>
            <person name="Riley R."/>
            <person name="Ohm R."/>
            <person name="Sun H."/>
            <person name="Tunlid A."/>
            <person name="Henrissat B."/>
            <person name="Grigoriev I.V."/>
            <person name="Hibbett D.S."/>
            <person name="Martin F."/>
        </authorList>
    </citation>
    <scope>NUCLEOTIDE SEQUENCE [LARGE SCALE GENOMIC DNA]</scope>
    <source>
        <strain evidence="4">F 1598</strain>
    </source>
</reference>
<feature type="transmembrane region" description="Helical" evidence="1">
    <location>
        <begin position="131"/>
        <end position="157"/>
    </location>
</feature>
<reference evidence="3 4" key="1">
    <citation type="submission" date="2014-04" db="EMBL/GenBank/DDBJ databases">
        <authorList>
            <consortium name="DOE Joint Genome Institute"/>
            <person name="Kuo A."/>
            <person name="Tarkka M."/>
            <person name="Buscot F."/>
            <person name="Kohler A."/>
            <person name="Nagy L.G."/>
            <person name="Floudas D."/>
            <person name="Copeland A."/>
            <person name="Barry K.W."/>
            <person name="Cichocki N."/>
            <person name="Veneault-Fourrey C."/>
            <person name="LaButti K."/>
            <person name="Lindquist E.A."/>
            <person name="Lipzen A."/>
            <person name="Lundell T."/>
            <person name="Morin E."/>
            <person name="Murat C."/>
            <person name="Sun H."/>
            <person name="Tunlid A."/>
            <person name="Henrissat B."/>
            <person name="Grigoriev I.V."/>
            <person name="Hibbett D.S."/>
            <person name="Martin F."/>
            <person name="Nordberg H.P."/>
            <person name="Cantor M.N."/>
            <person name="Hua S.X."/>
        </authorList>
    </citation>
    <scope>NUCLEOTIDE SEQUENCE [LARGE SCALE GENOMIC DNA]</scope>
    <source>
        <strain evidence="3 4">F 1598</strain>
    </source>
</reference>
<dbReference type="OrthoDB" id="2745105at2759"/>
<dbReference type="InterPro" id="IPR045339">
    <property type="entry name" value="DUF6534"/>
</dbReference>
<dbReference type="Proteomes" id="UP000054166">
    <property type="component" value="Unassembled WGS sequence"/>
</dbReference>
<protein>
    <recommendedName>
        <fullName evidence="2">DUF6534 domain-containing protein</fullName>
    </recommendedName>
</protein>
<feature type="transmembrane region" description="Helical" evidence="1">
    <location>
        <begin position="23"/>
        <end position="48"/>
    </location>
</feature>
<name>A0A0C3ASD2_PILCF</name>
<evidence type="ECO:0000313" key="3">
    <source>
        <dbReference type="EMBL" id="KIM76838.1"/>
    </source>
</evidence>
<organism evidence="3 4">
    <name type="scientific">Piloderma croceum (strain F 1598)</name>
    <dbReference type="NCBI Taxonomy" id="765440"/>
    <lineage>
        <taxon>Eukaryota</taxon>
        <taxon>Fungi</taxon>
        <taxon>Dikarya</taxon>
        <taxon>Basidiomycota</taxon>
        <taxon>Agaricomycotina</taxon>
        <taxon>Agaricomycetes</taxon>
        <taxon>Agaricomycetidae</taxon>
        <taxon>Atheliales</taxon>
        <taxon>Atheliaceae</taxon>
        <taxon>Piloderma</taxon>
    </lineage>
</organism>
<dbReference type="HOGENOM" id="CLU_046025_5_3_1"/>
<evidence type="ECO:0000313" key="4">
    <source>
        <dbReference type="Proteomes" id="UP000054166"/>
    </source>
</evidence>
<gene>
    <name evidence="3" type="ORF">PILCRDRAFT_638365</name>
</gene>
<feature type="transmembrane region" description="Helical" evidence="1">
    <location>
        <begin position="101"/>
        <end position="119"/>
    </location>
</feature>
<keyword evidence="1" id="KW-0812">Transmembrane</keyword>
<dbReference type="Pfam" id="PF20152">
    <property type="entry name" value="DUF6534"/>
    <property type="match status" value="1"/>
</dbReference>
<dbReference type="STRING" id="765440.A0A0C3ASD2"/>
<feature type="transmembrane region" description="Helical" evidence="1">
    <location>
        <begin position="60"/>
        <end position="81"/>
    </location>
</feature>
<dbReference type="EMBL" id="KN833031">
    <property type="protein sequence ID" value="KIM76838.1"/>
    <property type="molecule type" value="Genomic_DNA"/>
</dbReference>
<dbReference type="PANTHER" id="PTHR40465:SF1">
    <property type="entry name" value="DUF6534 DOMAIN-CONTAINING PROTEIN"/>
    <property type="match status" value="1"/>
</dbReference>